<dbReference type="PROSITE" id="PS50077">
    <property type="entry name" value="HEAT_REPEAT"/>
    <property type="match status" value="1"/>
</dbReference>
<keyword evidence="7" id="KW-0539">Nucleus</keyword>
<keyword evidence="3" id="KW-0813">Transport</keyword>
<dbReference type="AlphaFoldDB" id="A0A2H8TEK7"/>
<dbReference type="InterPro" id="IPR011989">
    <property type="entry name" value="ARM-like"/>
</dbReference>
<protein>
    <submittedName>
        <fullName evidence="11">Importin-4</fullName>
    </submittedName>
</protein>
<dbReference type="GO" id="GO:0031267">
    <property type="term" value="F:small GTPase binding"/>
    <property type="evidence" value="ECO:0007669"/>
    <property type="project" value="InterPro"/>
</dbReference>
<evidence type="ECO:0000256" key="7">
    <source>
        <dbReference type="ARBA" id="ARBA00023242"/>
    </source>
</evidence>
<dbReference type="SUPFAM" id="SSF48371">
    <property type="entry name" value="ARM repeat"/>
    <property type="match status" value="2"/>
</dbReference>
<dbReference type="InterPro" id="IPR021133">
    <property type="entry name" value="HEAT_type_2"/>
</dbReference>
<dbReference type="Pfam" id="PF25780">
    <property type="entry name" value="TPR_IPO5"/>
    <property type="match status" value="1"/>
</dbReference>
<feature type="compositionally biased region" description="Acidic residues" evidence="9">
    <location>
        <begin position="646"/>
        <end position="672"/>
    </location>
</feature>
<evidence type="ECO:0000256" key="6">
    <source>
        <dbReference type="ARBA" id="ARBA00022927"/>
    </source>
</evidence>
<evidence type="ECO:0000256" key="5">
    <source>
        <dbReference type="ARBA" id="ARBA00022737"/>
    </source>
</evidence>
<sequence>MFVDITEIEGILTRLLAPDNEVIKQATDELTLALKNPHTYVTLCTVISSSKNDKLKEYAALILRKKLYKRNAWMNLSQELREQIKQFLLKTIIDEPSIEVKKHILQFIAVLAKHELMRGNWNELFAFIESCIKSNNVNERQFGSFVVKNLSDYYPQMFESNITTFVDYFIQTLNSADDCTSDVVYNIISSMNNIIELSIQVPQVIQAYSQSVPRVLEVILALSTTNPDHACDCFELLGSMCEFSIQALIPHLKPIVQVSAQLAGNTNIDETLRCNGINLISTIIRSKKKVLVKLNLLNPVIELMFSILSEETDDDTWFLEEYALNPMSAAGECMAAIADELSASTFMPILIKLIDAAYTTQDPNALRASYTTMAFVSDGCSEYLKKNYLKQFVTAIKMGLNSSNETVKSAAMYALGEVSQYVQPQVSTYAAEILPELMKMFKEKLIVEYTKPECSSEVRMIFYALDKFIDSMEGGIDEYLPEMTAIVLDIIRNEQCCIELKDKAITIMCSIVKSGGDATAPYFIPIMEILDAYLKPGIEEKLETLQIMVIQLLSEFAAALDPKVFEPYLDISLKCGLALLQEAKEDQPEVRAVCYGLFSSIARVSINHLLPYMDLVMQHVLKSLDNSLIADNSFNLEKKKFNAYSSDDDDDDDDKDESLITEDDGSDDADSDDFAYVDAHVMEEKDNACQTIAQIAQSTGDQFLPYLNNSFEIVSKLLQEDDEDTIDSVLELYSQICIYFSKLPDNCGQESLEKALENFLKYGEKKIQEDGFPALDSVYLDVLADMLKEIKTKMIKYAEPIMILAKSILALKIGDANNPGELDELDSENDTLPIEYAGNVVSNLSYVLPPQVFTEYFLSLVPLLKKLMSKESSDLLRAAGLAITGESAKGLGENASGLCEIMFPLVIPLAEDEDDTVRNNAVFALGEIAFYGKESVYKYYPIILNTFSQVVTKEQRSKVLDNIYGALARMIITNIEGIPLDHVVPVMINYLPLHEDFVENLTVFKCLVYLFEVGNPYMVSMLEPVIKASLVTLSDKRKCYDDDAKEEIIKLLRMYKRDFLDKCLSLTLPENLSKLFNEI</sequence>
<dbReference type="SMART" id="SM00913">
    <property type="entry name" value="IBN_N"/>
    <property type="match status" value="1"/>
</dbReference>
<feature type="domain" description="Importin N-terminal" evidence="10">
    <location>
        <begin position="26"/>
        <end position="94"/>
    </location>
</feature>
<organism evidence="11">
    <name type="scientific">Melanaphis sacchari</name>
    <dbReference type="NCBI Taxonomy" id="742174"/>
    <lineage>
        <taxon>Eukaryota</taxon>
        <taxon>Metazoa</taxon>
        <taxon>Ecdysozoa</taxon>
        <taxon>Arthropoda</taxon>
        <taxon>Hexapoda</taxon>
        <taxon>Insecta</taxon>
        <taxon>Pterygota</taxon>
        <taxon>Neoptera</taxon>
        <taxon>Paraneoptera</taxon>
        <taxon>Hemiptera</taxon>
        <taxon>Sternorrhyncha</taxon>
        <taxon>Aphidomorpha</taxon>
        <taxon>Aphidoidea</taxon>
        <taxon>Aphididae</taxon>
        <taxon>Aphidini</taxon>
        <taxon>Melanaphis</taxon>
    </lineage>
</organism>
<dbReference type="Gene3D" id="1.25.10.10">
    <property type="entry name" value="Leucine-rich Repeat Variant"/>
    <property type="match status" value="1"/>
</dbReference>
<reference evidence="11" key="1">
    <citation type="submission" date="2017-10" db="EMBL/GenBank/DDBJ databases">
        <title>Transcriptome Assembly of Sugarcane Aphid Adults.</title>
        <authorList>
            <person name="Scully E.D."/>
            <person name="Palmer N.A."/>
            <person name="Geib S.M."/>
            <person name="Sarath G."/>
            <person name="Sattler S.E."/>
        </authorList>
    </citation>
    <scope>NUCLEOTIDE SEQUENCE</scope>
    <source>
        <tissue evidence="11">Whole body</tissue>
    </source>
</reference>
<evidence type="ECO:0000313" key="11">
    <source>
        <dbReference type="EMBL" id="MBW12523.1"/>
    </source>
</evidence>
<keyword evidence="4" id="KW-0963">Cytoplasm</keyword>
<dbReference type="PANTHER" id="PTHR10527">
    <property type="entry name" value="IMPORTIN BETA"/>
    <property type="match status" value="1"/>
</dbReference>
<dbReference type="OrthoDB" id="7862313at2759"/>
<accession>A0A2H8TEK7</accession>
<evidence type="ECO:0000256" key="3">
    <source>
        <dbReference type="ARBA" id="ARBA00022448"/>
    </source>
</evidence>
<dbReference type="GO" id="GO:0005737">
    <property type="term" value="C:cytoplasm"/>
    <property type="evidence" value="ECO:0007669"/>
    <property type="project" value="UniProtKB-SubCell"/>
</dbReference>
<evidence type="ECO:0000259" key="10">
    <source>
        <dbReference type="PROSITE" id="PS50166"/>
    </source>
</evidence>
<evidence type="ECO:0000256" key="4">
    <source>
        <dbReference type="ARBA" id="ARBA00022490"/>
    </source>
</evidence>
<dbReference type="Pfam" id="PF03810">
    <property type="entry name" value="IBN_N"/>
    <property type="match status" value="1"/>
</dbReference>
<keyword evidence="5" id="KW-0677">Repeat</keyword>
<evidence type="ECO:0000256" key="1">
    <source>
        <dbReference type="ARBA" id="ARBA00004123"/>
    </source>
</evidence>
<dbReference type="EMBL" id="GFXV01000718">
    <property type="protein sequence ID" value="MBW12523.1"/>
    <property type="molecule type" value="Transcribed_RNA"/>
</dbReference>
<feature type="repeat" description="HEAT" evidence="8">
    <location>
        <begin position="902"/>
        <end position="940"/>
    </location>
</feature>
<feature type="region of interest" description="Disordered" evidence="9">
    <location>
        <begin position="645"/>
        <end position="672"/>
    </location>
</feature>
<evidence type="ECO:0000256" key="8">
    <source>
        <dbReference type="PROSITE-ProRule" id="PRU00103"/>
    </source>
</evidence>
<dbReference type="InterPro" id="IPR016024">
    <property type="entry name" value="ARM-type_fold"/>
</dbReference>
<evidence type="ECO:0000256" key="2">
    <source>
        <dbReference type="ARBA" id="ARBA00004496"/>
    </source>
</evidence>
<gene>
    <name evidence="11" type="primary">Ipo4_1</name>
</gene>
<dbReference type="Pfam" id="PF13513">
    <property type="entry name" value="HEAT_EZ"/>
    <property type="match status" value="1"/>
</dbReference>
<dbReference type="GO" id="GO:0006606">
    <property type="term" value="P:protein import into nucleus"/>
    <property type="evidence" value="ECO:0007669"/>
    <property type="project" value="InterPro"/>
</dbReference>
<dbReference type="InterPro" id="IPR057672">
    <property type="entry name" value="TPR_IPO4/5"/>
</dbReference>
<dbReference type="PROSITE" id="PS50166">
    <property type="entry name" value="IMPORTIN_B_NT"/>
    <property type="match status" value="1"/>
</dbReference>
<dbReference type="InterPro" id="IPR001494">
    <property type="entry name" value="Importin-beta_N"/>
</dbReference>
<comment type="subcellular location">
    <subcellularLocation>
        <location evidence="2">Cytoplasm</location>
    </subcellularLocation>
    <subcellularLocation>
        <location evidence="1">Nucleus</location>
    </subcellularLocation>
</comment>
<dbReference type="InterPro" id="IPR040122">
    <property type="entry name" value="Importin_beta"/>
</dbReference>
<keyword evidence="6" id="KW-0653">Protein transport</keyword>
<evidence type="ECO:0000256" key="9">
    <source>
        <dbReference type="SAM" id="MobiDB-lite"/>
    </source>
</evidence>
<proteinExistence type="predicted"/>
<name>A0A2H8TEK7_9HEMI</name>